<dbReference type="AlphaFoldDB" id="A0A0B2RUV5"/>
<feature type="compositionally biased region" description="Polar residues" evidence="2">
    <location>
        <begin position="139"/>
        <end position="162"/>
    </location>
</feature>
<dbReference type="SUPFAM" id="SSF55455">
    <property type="entry name" value="SRF-like"/>
    <property type="match status" value="1"/>
</dbReference>
<evidence type="ECO:0000313" key="3">
    <source>
        <dbReference type="EMBL" id="KHN35597.1"/>
    </source>
</evidence>
<feature type="region of interest" description="Disordered" evidence="2">
    <location>
        <begin position="137"/>
        <end position="162"/>
    </location>
</feature>
<dbReference type="GO" id="GO:0003677">
    <property type="term" value="F:DNA binding"/>
    <property type="evidence" value="ECO:0007669"/>
    <property type="project" value="InterPro"/>
</dbReference>
<dbReference type="Gene3D" id="3.40.1810.10">
    <property type="entry name" value="Transcription factor, MADS-box"/>
    <property type="match status" value="1"/>
</dbReference>
<name>A0A0B2RUV5_GLYSO</name>
<feature type="coiled-coil region" evidence="1">
    <location>
        <begin position="56"/>
        <end position="83"/>
    </location>
</feature>
<dbReference type="GO" id="GO:0046983">
    <property type="term" value="F:protein dimerization activity"/>
    <property type="evidence" value="ECO:0007669"/>
    <property type="project" value="InterPro"/>
</dbReference>
<accession>A0A0B2RUV5</accession>
<keyword evidence="1" id="KW-0175">Coiled coil</keyword>
<sequence length="162" mass="18351">MDEISTLCGIEACAIFYTPNNPQPEVWPSDSGAQSVLSRFRKVSELEQSKKKLSQESFLRQRINKAQVQLGKLRNENRKKEVTLLMFQNLNAKNNFENSNMIDLNDVSNLINHNLEEVKRKINMSQAQEVKPIVDNEGETMSQGGKSLVNHVQGTETNVDAM</sequence>
<proteinExistence type="predicted"/>
<evidence type="ECO:0000256" key="2">
    <source>
        <dbReference type="SAM" id="MobiDB-lite"/>
    </source>
</evidence>
<dbReference type="InterPro" id="IPR036879">
    <property type="entry name" value="TF_MADSbox_sf"/>
</dbReference>
<evidence type="ECO:0000256" key="1">
    <source>
        <dbReference type="SAM" id="Coils"/>
    </source>
</evidence>
<dbReference type="EMBL" id="KN648138">
    <property type="protein sequence ID" value="KHN35597.1"/>
    <property type="molecule type" value="Genomic_DNA"/>
</dbReference>
<dbReference type="Proteomes" id="UP000053555">
    <property type="component" value="Unassembled WGS sequence"/>
</dbReference>
<organism evidence="3">
    <name type="scientific">Glycine soja</name>
    <name type="common">Wild soybean</name>
    <dbReference type="NCBI Taxonomy" id="3848"/>
    <lineage>
        <taxon>Eukaryota</taxon>
        <taxon>Viridiplantae</taxon>
        <taxon>Streptophyta</taxon>
        <taxon>Embryophyta</taxon>
        <taxon>Tracheophyta</taxon>
        <taxon>Spermatophyta</taxon>
        <taxon>Magnoliopsida</taxon>
        <taxon>eudicotyledons</taxon>
        <taxon>Gunneridae</taxon>
        <taxon>Pentapetalae</taxon>
        <taxon>rosids</taxon>
        <taxon>fabids</taxon>
        <taxon>Fabales</taxon>
        <taxon>Fabaceae</taxon>
        <taxon>Papilionoideae</taxon>
        <taxon>50 kb inversion clade</taxon>
        <taxon>NPAAA clade</taxon>
        <taxon>indigoferoid/millettioid clade</taxon>
        <taxon>Phaseoleae</taxon>
        <taxon>Glycine</taxon>
        <taxon>Glycine subgen. Soja</taxon>
    </lineage>
</organism>
<gene>
    <name evidence="3" type="ORF">glysoja_048177</name>
</gene>
<protein>
    <submittedName>
        <fullName evidence="3">Agamous-like MADS-box protein AGL80</fullName>
    </submittedName>
</protein>
<reference evidence="3" key="1">
    <citation type="submission" date="2014-07" db="EMBL/GenBank/DDBJ databases">
        <title>Identification of a novel salt tolerance gene in wild soybean by whole-genome sequencing.</title>
        <authorList>
            <person name="Lam H.-M."/>
            <person name="Qi X."/>
            <person name="Li M.-W."/>
            <person name="Liu X."/>
            <person name="Xie M."/>
            <person name="Ni M."/>
            <person name="Xu X."/>
        </authorList>
    </citation>
    <scope>NUCLEOTIDE SEQUENCE [LARGE SCALE GENOMIC DNA]</scope>
    <source>
        <tissue evidence="3">Root</tissue>
    </source>
</reference>